<evidence type="ECO:0000313" key="2">
    <source>
        <dbReference type="Proteomes" id="UP000285456"/>
    </source>
</evidence>
<proteinExistence type="predicted"/>
<comment type="caution">
    <text evidence="1">The sequence shown here is derived from an EMBL/GenBank/DDBJ whole genome shotgun (WGS) entry which is preliminary data.</text>
</comment>
<reference evidence="1 2" key="1">
    <citation type="journal article" date="2007" name="Int. J. Syst. Evol. Microbiol.">
        <title>Oceanobacillus profundus sp. nov., isolated from a deep-sea sediment core.</title>
        <authorList>
            <person name="Kim Y.G."/>
            <person name="Choi D.H."/>
            <person name="Hyun S."/>
            <person name="Cho B.C."/>
        </authorList>
    </citation>
    <scope>NUCLEOTIDE SEQUENCE [LARGE SCALE GENOMIC DNA]</scope>
    <source>
        <strain evidence="1 2">DSM 18246</strain>
    </source>
</reference>
<dbReference type="Proteomes" id="UP000285456">
    <property type="component" value="Unassembled WGS sequence"/>
</dbReference>
<name>A0A417YGC0_9BACI</name>
<dbReference type="RefSeq" id="WP_118889428.1">
    <property type="nucleotide sequence ID" value="NZ_PHUT01000007.1"/>
</dbReference>
<organism evidence="1 2">
    <name type="scientific">Oceanobacillus profundus</name>
    <dbReference type="NCBI Taxonomy" id="372463"/>
    <lineage>
        <taxon>Bacteria</taxon>
        <taxon>Bacillati</taxon>
        <taxon>Bacillota</taxon>
        <taxon>Bacilli</taxon>
        <taxon>Bacillales</taxon>
        <taxon>Bacillaceae</taxon>
        <taxon>Oceanobacillus</taxon>
    </lineage>
</organism>
<evidence type="ECO:0000313" key="1">
    <source>
        <dbReference type="EMBL" id="RHW31870.1"/>
    </source>
</evidence>
<keyword evidence="2" id="KW-1185">Reference proteome</keyword>
<protein>
    <submittedName>
        <fullName evidence="1">Uncharacterized protein</fullName>
    </submittedName>
</protein>
<dbReference type="AlphaFoldDB" id="A0A417YGC0"/>
<dbReference type="EMBL" id="QWEH01000007">
    <property type="protein sequence ID" value="RHW31870.1"/>
    <property type="molecule type" value="Genomic_DNA"/>
</dbReference>
<accession>A0A417YGC0</accession>
<sequence length="82" mass="9721">MYTVRRRDGDNHNLTTLEQHLKYIQIYFNFDLYNAYGGFCIQLFAEEFYANDQVDCDAEFHGDSISDVVSQAINWIDELRRS</sequence>
<gene>
    <name evidence="1" type="ORF">D1B32_11570</name>
</gene>